<organism evidence="11 12">
    <name type="scientific">Ottowia thiooxydans</name>
    <dbReference type="NCBI Taxonomy" id="219182"/>
    <lineage>
        <taxon>Bacteria</taxon>
        <taxon>Pseudomonadati</taxon>
        <taxon>Pseudomonadota</taxon>
        <taxon>Betaproteobacteria</taxon>
        <taxon>Burkholderiales</taxon>
        <taxon>Comamonadaceae</taxon>
        <taxon>Ottowia</taxon>
    </lineage>
</organism>
<evidence type="ECO:0000256" key="6">
    <source>
        <dbReference type="ARBA" id="ARBA00022989"/>
    </source>
</evidence>
<protein>
    <recommendedName>
        <fullName evidence="9">Apolipoprotein N-acyltransferase</fullName>
        <shortName evidence="9">ALP N-acyltransferase</shortName>
        <ecNumber evidence="9">2.3.1.269</ecNumber>
    </recommendedName>
</protein>
<evidence type="ECO:0000256" key="1">
    <source>
        <dbReference type="ARBA" id="ARBA00004651"/>
    </source>
</evidence>
<keyword evidence="4 9" id="KW-0808">Transferase</keyword>
<comment type="caution">
    <text evidence="11">The sequence shown here is derived from an EMBL/GenBank/DDBJ whole genome shotgun (WGS) entry which is preliminary data.</text>
</comment>
<evidence type="ECO:0000313" key="11">
    <source>
        <dbReference type="EMBL" id="MET4579006.1"/>
    </source>
</evidence>
<dbReference type="PANTHER" id="PTHR38686:SF1">
    <property type="entry name" value="APOLIPOPROTEIN N-ACYLTRANSFERASE"/>
    <property type="match status" value="1"/>
</dbReference>
<dbReference type="InterPro" id="IPR036526">
    <property type="entry name" value="C-N_Hydrolase_sf"/>
</dbReference>
<keyword evidence="12" id="KW-1185">Reference proteome</keyword>
<feature type="domain" description="CN hydrolase" evidence="10">
    <location>
        <begin position="265"/>
        <end position="507"/>
    </location>
</feature>
<dbReference type="Pfam" id="PF20154">
    <property type="entry name" value="LNT_N"/>
    <property type="match status" value="1"/>
</dbReference>
<evidence type="ECO:0000259" key="10">
    <source>
        <dbReference type="PROSITE" id="PS50263"/>
    </source>
</evidence>
<keyword evidence="6 9" id="KW-1133">Transmembrane helix</keyword>
<evidence type="ECO:0000256" key="9">
    <source>
        <dbReference type="HAMAP-Rule" id="MF_01148"/>
    </source>
</evidence>
<dbReference type="RefSeq" id="WP_354446721.1">
    <property type="nucleotide sequence ID" value="NZ_JBEPSH010000008.1"/>
</dbReference>
<dbReference type="EC" id="2.3.1.269" evidence="9"/>
<evidence type="ECO:0000256" key="3">
    <source>
        <dbReference type="ARBA" id="ARBA00022475"/>
    </source>
</evidence>
<feature type="transmembrane region" description="Helical" evidence="9">
    <location>
        <begin position="33"/>
        <end position="50"/>
    </location>
</feature>
<dbReference type="PANTHER" id="PTHR38686">
    <property type="entry name" value="APOLIPOPROTEIN N-ACYLTRANSFERASE"/>
    <property type="match status" value="1"/>
</dbReference>
<dbReference type="SUPFAM" id="SSF56317">
    <property type="entry name" value="Carbon-nitrogen hydrolase"/>
    <property type="match status" value="1"/>
</dbReference>
<feature type="transmembrane region" description="Helical" evidence="9">
    <location>
        <begin position="107"/>
        <end position="135"/>
    </location>
</feature>
<keyword evidence="5 9" id="KW-0812">Transmembrane</keyword>
<dbReference type="Pfam" id="PF00795">
    <property type="entry name" value="CN_hydrolase"/>
    <property type="match status" value="1"/>
</dbReference>
<evidence type="ECO:0000256" key="8">
    <source>
        <dbReference type="ARBA" id="ARBA00023315"/>
    </source>
</evidence>
<comment type="function">
    <text evidence="9">Catalyzes the phospholipid dependent N-acylation of the N-terminal cysteine of apolipoprotein, the last step in lipoprotein maturation.</text>
</comment>
<gene>
    <name evidence="9" type="primary">lnt</name>
    <name evidence="11" type="ORF">ABIE13_004129</name>
</gene>
<dbReference type="EMBL" id="JBEPSH010000008">
    <property type="protein sequence ID" value="MET4579006.1"/>
    <property type="molecule type" value="Genomic_DNA"/>
</dbReference>
<dbReference type="Proteomes" id="UP001549320">
    <property type="component" value="Unassembled WGS sequence"/>
</dbReference>
<feature type="transmembrane region" description="Helical" evidence="9">
    <location>
        <begin position="217"/>
        <end position="236"/>
    </location>
</feature>
<dbReference type="InterPro" id="IPR004563">
    <property type="entry name" value="Apolipo_AcylTrfase"/>
</dbReference>
<keyword evidence="3 9" id="KW-1003">Cell membrane</keyword>
<feature type="transmembrane region" description="Helical" evidence="9">
    <location>
        <begin position="147"/>
        <end position="166"/>
    </location>
</feature>
<evidence type="ECO:0000313" key="12">
    <source>
        <dbReference type="Proteomes" id="UP001549320"/>
    </source>
</evidence>
<evidence type="ECO:0000256" key="2">
    <source>
        <dbReference type="ARBA" id="ARBA00010065"/>
    </source>
</evidence>
<dbReference type="GO" id="GO:0016746">
    <property type="term" value="F:acyltransferase activity"/>
    <property type="evidence" value="ECO:0007669"/>
    <property type="project" value="UniProtKB-KW"/>
</dbReference>
<dbReference type="HAMAP" id="MF_01148">
    <property type="entry name" value="Lnt"/>
    <property type="match status" value="1"/>
</dbReference>
<evidence type="ECO:0000256" key="7">
    <source>
        <dbReference type="ARBA" id="ARBA00023136"/>
    </source>
</evidence>
<feature type="transmembrane region" description="Helical" evidence="9">
    <location>
        <begin position="71"/>
        <end position="95"/>
    </location>
</feature>
<sequence>MSFERRLACTPMALVAGYLQACAISDPWTGQPHWWLQVLSLAFLVWQLNLRSLRKSSWSSSTWDNPRTEPGWGSGFALGWLFGLGWLTGTFWWLFISMHTYGGLNSVLAVLAVVGLAGFLALYYGFACAVFMALLPSTRTTGGGASTVLVFAALWTLAELARGSWLTGFPWGAGGYAHLDGPLVFIARYGGVYSIGFVAAALAALLVLSPRLRWQSWPVYAGLGLVLASGAAGWAARECAVDGTAGFCPASAAPGKPLSMSVALLQGNIPQDEKFVPGTGVMDSLRWYGEQLRDAQATLVVAPETALPVLPRQLPAGYWESLAARFGTEPQAALMGMPLGDMEAGYTNSVVGFKPGQTEPYRYDKHHLVPFGEFIPPFFKWFTQMMNIPLGDFERGSVGQASFEWQGQRLAPNVCYEDLFGEELAARFAAPASAPTALVNFSNIAWFGDSVAIAQHLQISRMRSLEFERPMLRATNTGATAVIDHRGQVTHELPRLTRGVLLGQFEGRTNLTPFAQWASRFGLWPLWALCLAVVLWRVAATLRARS</sequence>
<evidence type="ECO:0000256" key="4">
    <source>
        <dbReference type="ARBA" id="ARBA00022679"/>
    </source>
</evidence>
<dbReference type="PROSITE" id="PS50263">
    <property type="entry name" value="CN_HYDROLASE"/>
    <property type="match status" value="1"/>
</dbReference>
<dbReference type="Gene3D" id="3.60.110.10">
    <property type="entry name" value="Carbon-nitrogen hydrolase"/>
    <property type="match status" value="1"/>
</dbReference>
<accession>A0ABV2QD82</accession>
<comment type="subcellular location">
    <subcellularLocation>
        <location evidence="1 9">Cell membrane</location>
        <topology evidence="1 9">Multi-pass membrane protein</topology>
    </subcellularLocation>
</comment>
<comment type="pathway">
    <text evidence="9">Protein modification; lipoprotein biosynthesis (N-acyl transfer).</text>
</comment>
<evidence type="ECO:0000256" key="5">
    <source>
        <dbReference type="ARBA" id="ARBA00022692"/>
    </source>
</evidence>
<dbReference type="InterPro" id="IPR003010">
    <property type="entry name" value="C-N_Hydrolase"/>
</dbReference>
<feature type="transmembrane region" description="Helical" evidence="9">
    <location>
        <begin position="521"/>
        <end position="540"/>
    </location>
</feature>
<keyword evidence="7 9" id="KW-0472">Membrane</keyword>
<feature type="transmembrane region" description="Helical" evidence="9">
    <location>
        <begin position="186"/>
        <end position="208"/>
    </location>
</feature>
<dbReference type="NCBIfam" id="TIGR00546">
    <property type="entry name" value="lnt"/>
    <property type="match status" value="1"/>
</dbReference>
<comment type="similarity">
    <text evidence="2 9">Belongs to the CN hydrolase family. Apolipoprotein N-acyltransferase subfamily.</text>
</comment>
<comment type="catalytic activity">
    <reaction evidence="9">
        <text>N-terminal S-1,2-diacyl-sn-glyceryl-L-cysteinyl-[lipoprotein] + a glycerophospholipid = N-acyl-S-1,2-diacyl-sn-glyceryl-L-cysteinyl-[lipoprotein] + a 2-acyl-sn-glycero-3-phospholipid + H(+)</text>
        <dbReference type="Rhea" id="RHEA:48228"/>
        <dbReference type="Rhea" id="RHEA-COMP:14681"/>
        <dbReference type="Rhea" id="RHEA-COMP:14684"/>
        <dbReference type="ChEBI" id="CHEBI:15378"/>
        <dbReference type="ChEBI" id="CHEBI:136912"/>
        <dbReference type="ChEBI" id="CHEBI:140656"/>
        <dbReference type="ChEBI" id="CHEBI:140657"/>
        <dbReference type="ChEBI" id="CHEBI:140660"/>
        <dbReference type="EC" id="2.3.1.269"/>
    </reaction>
</comment>
<reference evidence="11 12" key="1">
    <citation type="submission" date="2024-06" db="EMBL/GenBank/DDBJ databases">
        <title>Sorghum-associated microbial communities from plants grown in Nebraska, USA.</title>
        <authorList>
            <person name="Schachtman D."/>
        </authorList>
    </citation>
    <scope>NUCLEOTIDE SEQUENCE [LARGE SCALE GENOMIC DNA]</scope>
    <source>
        <strain evidence="11 12">2709</strain>
    </source>
</reference>
<keyword evidence="8 9" id="KW-0012">Acyltransferase</keyword>
<dbReference type="CDD" id="cd07571">
    <property type="entry name" value="ALP_N-acyl_transferase"/>
    <property type="match status" value="1"/>
</dbReference>
<name>A0ABV2QD82_9BURK</name>
<proteinExistence type="inferred from homology"/>
<dbReference type="InterPro" id="IPR045378">
    <property type="entry name" value="LNT_N"/>
</dbReference>